<reference evidence="2" key="1">
    <citation type="submission" date="2021-06" db="EMBL/GenBank/DDBJ databases">
        <authorList>
            <person name="Hodson N. C."/>
            <person name="Mongue J. A."/>
            <person name="Jaron S. K."/>
        </authorList>
    </citation>
    <scope>NUCLEOTIDE SEQUENCE</scope>
</reference>
<dbReference type="EMBL" id="CAJVCH010192646">
    <property type="protein sequence ID" value="CAG7730345.1"/>
    <property type="molecule type" value="Genomic_DNA"/>
</dbReference>
<proteinExistence type="predicted"/>
<evidence type="ECO:0000256" key="1">
    <source>
        <dbReference type="SAM" id="MobiDB-lite"/>
    </source>
</evidence>
<dbReference type="AlphaFoldDB" id="A0A8J2KQR4"/>
<evidence type="ECO:0000313" key="3">
    <source>
        <dbReference type="Proteomes" id="UP000708208"/>
    </source>
</evidence>
<gene>
    <name evidence="2" type="ORF">AFUS01_LOCUS18994</name>
</gene>
<protein>
    <submittedName>
        <fullName evidence="2">Uncharacterized protein</fullName>
    </submittedName>
</protein>
<keyword evidence="3" id="KW-1185">Reference proteome</keyword>
<organism evidence="2 3">
    <name type="scientific">Allacma fusca</name>
    <dbReference type="NCBI Taxonomy" id="39272"/>
    <lineage>
        <taxon>Eukaryota</taxon>
        <taxon>Metazoa</taxon>
        <taxon>Ecdysozoa</taxon>
        <taxon>Arthropoda</taxon>
        <taxon>Hexapoda</taxon>
        <taxon>Collembola</taxon>
        <taxon>Symphypleona</taxon>
        <taxon>Sminthuridae</taxon>
        <taxon>Allacma</taxon>
    </lineage>
</organism>
<evidence type="ECO:0000313" key="2">
    <source>
        <dbReference type="EMBL" id="CAG7730345.1"/>
    </source>
</evidence>
<comment type="caution">
    <text evidence="2">The sequence shown here is derived from an EMBL/GenBank/DDBJ whole genome shotgun (WGS) entry which is preliminary data.</text>
</comment>
<dbReference type="Proteomes" id="UP000708208">
    <property type="component" value="Unassembled WGS sequence"/>
</dbReference>
<feature type="non-terminal residue" evidence="2">
    <location>
        <position position="1"/>
    </location>
</feature>
<sequence length="234" mass="25858">VDFVLEKAKDGTTPCEIVHMSWLTPDMKHCFWPGNSQYAKAFQKGGKPGNTWKKWPVIFKSFSDDLQIVREARDKLLDETFSTTEASDQEVVIVPMALNNISGNESSSDSDDSAPTPKRPKALPKAPAIPSTSFFGLLDQTRPANKSTEVPVGPTVFTSTIQSDTAQQSNTQDIPTSSIAAVGTPSRTVSSLDKSVLRRLERVERKIDDVLADKLKDSSNFHGKNRRKWSQGIY</sequence>
<name>A0A8J2KQR4_9HEXA</name>
<feature type="region of interest" description="Disordered" evidence="1">
    <location>
        <begin position="100"/>
        <end position="130"/>
    </location>
</feature>
<accession>A0A8J2KQR4</accession>